<keyword evidence="3" id="KW-1185">Reference proteome</keyword>
<evidence type="ECO:0000313" key="2">
    <source>
        <dbReference type="EMBL" id="UOX35363.1"/>
    </source>
</evidence>
<dbReference type="InterPro" id="IPR047111">
    <property type="entry name" value="YbaP-like"/>
</dbReference>
<feature type="signal peptide" evidence="1">
    <location>
        <begin position="1"/>
        <end position="22"/>
    </location>
</feature>
<proteinExistence type="predicted"/>
<dbReference type="Pfam" id="PF01963">
    <property type="entry name" value="TraB_PrgY_gumN"/>
    <property type="match status" value="1"/>
</dbReference>
<reference evidence="2" key="2">
    <citation type="submission" date="2022-04" db="EMBL/GenBank/DDBJ databases">
        <title>Complete Genome Sequence of Flavobacterium sediminilitoris YSM-43, Isolated from a Tidal Sediment.</title>
        <authorList>
            <person name="Lee P.A."/>
        </authorList>
    </citation>
    <scope>NUCLEOTIDE SEQUENCE</scope>
    <source>
        <strain evidence="2">YSM-43</strain>
    </source>
</reference>
<dbReference type="RefSeq" id="WP_246918590.1">
    <property type="nucleotide sequence ID" value="NZ_CP090145.1"/>
</dbReference>
<dbReference type="InterPro" id="IPR002816">
    <property type="entry name" value="TraB/PrgY/GumN_fam"/>
</dbReference>
<keyword evidence="1" id="KW-0732">Signal</keyword>
<dbReference type="PANTHER" id="PTHR40590">
    <property type="entry name" value="CYTOPLASMIC PROTEIN-RELATED"/>
    <property type="match status" value="1"/>
</dbReference>
<gene>
    <name evidence="2" type="ORF">LXD69_07540</name>
</gene>
<sequence length="1216" mass="142418">MKKIFSTFILLTLSIVSLFSQQKNNLLWEITKNGSEKKSYVYGTMHVNDKISYHLSDAFFEALLNVDVVANESNPETWGELTNLMFSKELNNAYKLYTEFYLDPITKDEVKTLFNTHSSYFSNIISGNNNYNADYQEDTVLDMFIFQTGKKYNKTIMGLEDAKTSLIPIYKLTEEEAKPKEENKPLLMKLLKNKPLNEFLKESYREKNIVILDTLYKLMISPKAHDVLIISRNKVMVNSMIEIMQGKSLFAAIGAAHLAGDEGVLTLLEKEGYTVKPVSTERSNIGDNLKKTIETNFPKPNLKTYTTSDRMISIPMNEYVVNDKYIIGSPDYTNGGVIKIIRKPLNDFLSKKGKYNPKSLDSLFFENIPGTILSKNFTVEKNYSKFEIDNETKTGNSQHFNFYITPLEIISVSLTGAKNYAKLYTSIFFDPIKLKSFSNKWENYSPKRGGFSVFIPSYFNTYGEDSRTPENIEIQAYNNDTESYYFVTERNLNTINLLEDNEFEEKQIQEEFYIQHEIKPTFTKTANNKTQSISVLNGKEIALQSYIFGNKYYLLGAVNAPEKDKNAFFNSFQKKPFVYNNEMEVYTDTINNFSVKIPKKENEKLFYGIGENNIENKNIFNIKNKYISINAENGNKITLEYYKFHKYNSYPNLDTIQKNFKDYFTSFYNPSDEDYYDEDYDYSSSTSILNYNINNKKGFKKSNWYEVLFKNEEKEYTIIKESTTSNKEQNTTSINYLISKEGSNQAIKTNILFRKDAYIVLQTLVPKKYKNDDPFIETVYSNLNFIKKPKDNVFRSKIDDYITDAYSEKDTVRYSALNSTDELKFSKNDIPKVIQFLNDFNFKATEINAQSELLEKLGSVDDERVIPFLENYYKKEKIAAETQINILKSLVFQKSKKGYETIMTLLEYDLPLSNNEYDIRNLFYLFLNDKENSKVLFPKIFQFYSIPEYNDPIINFCNELIEYKYASASKLKSFRKMILTNAKLEYKRVLSWKLENTEYNDEENDEYISEERYAPVDVLIDYLNLLEHFKKNNETNAFITKLKKLNILALDIEIMRLASLNNTLTDTDRKEILADPKKAFLLMQLENKTFNLSQEEIANNALNNFYSVSKNDSIIFLEKRIVQHNNHKIAYFFYKITEKEPKNYEDKLCSLAFLINDNNVELYTYRYFNTSKITDEEKLNETLEILIKKSLNESHLRVNFEKRNKKTDVNYLYDDY</sequence>
<accession>A0ABY4HS20</accession>
<evidence type="ECO:0000313" key="3">
    <source>
        <dbReference type="Proteomes" id="UP000830454"/>
    </source>
</evidence>
<dbReference type="Proteomes" id="UP000830454">
    <property type="component" value="Chromosome"/>
</dbReference>
<dbReference type="PANTHER" id="PTHR40590:SF1">
    <property type="entry name" value="CYTOPLASMIC PROTEIN"/>
    <property type="match status" value="1"/>
</dbReference>
<feature type="chain" id="PRO_5046171717" evidence="1">
    <location>
        <begin position="23"/>
        <end position="1216"/>
    </location>
</feature>
<evidence type="ECO:0000256" key="1">
    <source>
        <dbReference type="SAM" id="SignalP"/>
    </source>
</evidence>
<name>A0ABY4HS20_9FLAO</name>
<organism evidence="2 3">
    <name type="scientific">Flavobacterium sediminilitoris</name>
    <dbReference type="NCBI Taxonomy" id="2024526"/>
    <lineage>
        <taxon>Bacteria</taxon>
        <taxon>Pseudomonadati</taxon>
        <taxon>Bacteroidota</taxon>
        <taxon>Flavobacteriia</taxon>
        <taxon>Flavobacteriales</taxon>
        <taxon>Flavobacteriaceae</taxon>
        <taxon>Flavobacterium</taxon>
    </lineage>
</organism>
<protein>
    <submittedName>
        <fullName evidence="2">TraB/GumN family protein</fullName>
    </submittedName>
</protein>
<dbReference type="CDD" id="cd14789">
    <property type="entry name" value="Tiki"/>
    <property type="match status" value="1"/>
</dbReference>
<reference evidence="2" key="1">
    <citation type="submission" date="2021-12" db="EMBL/GenBank/DDBJ databases">
        <authorList>
            <person name="Cha I.-T."/>
            <person name="Lee K.-E."/>
            <person name="Park S.-J."/>
        </authorList>
    </citation>
    <scope>NUCLEOTIDE SEQUENCE</scope>
    <source>
        <strain evidence="2">YSM-43</strain>
    </source>
</reference>
<dbReference type="EMBL" id="CP090145">
    <property type="protein sequence ID" value="UOX35363.1"/>
    <property type="molecule type" value="Genomic_DNA"/>
</dbReference>